<dbReference type="Proteomes" id="UP000439903">
    <property type="component" value="Unassembled WGS sequence"/>
</dbReference>
<keyword evidence="2" id="KW-1185">Reference proteome</keyword>
<name>A0A8H3XGC1_GIGMA</name>
<accession>A0A8H3XGC1</accession>
<proteinExistence type="predicted"/>
<dbReference type="EMBL" id="WTPW01001058">
    <property type="protein sequence ID" value="KAF0459589.1"/>
    <property type="molecule type" value="Genomic_DNA"/>
</dbReference>
<gene>
    <name evidence="1" type="ORF">F8M41_000730</name>
</gene>
<comment type="caution">
    <text evidence="1">The sequence shown here is derived from an EMBL/GenBank/DDBJ whole genome shotgun (WGS) entry which is preliminary data.</text>
</comment>
<protein>
    <submittedName>
        <fullName evidence="1">Uncharacterized protein</fullName>
    </submittedName>
</protein>
<dbReference type="AlphaFoldDB" id="A0A8H3XGC1"/>
<evidence type="ECO:0000313" key="2">
    <source>
        <dbReference type="Proteomes" id="UP000439903"/>
    </source>
</evidence>
<organism evidence="1 2">
    <name type="scientific">Gigaspora margarita</name>
    <dbReference type="NCBI Taxonomy" id="4874"/>
    <lineage>
        <taxon>Eukaryota</taxon>
        <taxon>Fungi</taxon>
        <taxon>Fungi incertae sedis</taxon>
        <taxon>Mucoromycota</taxon>
        <taxon>Glomeromycotina</taxon>
        <taxon>Glomeromycetes</taxon>
        <taxon>Diversisporales</taxon>
        <taxon>Gigasporaceae</taxon>
        <taxon>Gigaspora</taxon>
    </lineage>
</organism>
<reference evidence="1 2" key="1">
    <citation type="journal article" date="2019" name="Environ. Microbiol.">
        <title>At the nexus of three kingdoms: the genome of the mycorrhizal fungus Gigaspora margarita provides insights into plant, endobacterial and fungal interactions.</title>
        <authorList>
            <person name="Venice F."/>
            <person name="Ghignone S."/>
            <person name="Salvioli di Fossalunga A."/>
            <person name="Amselem J."/>
            <person name="Novero M."/>
            <person name="Xianan X."/>
            <person name="Sedzielewska Toro K."/>
            <person name="Morin E."/>
            <person name="Lipzen A."/>
            <person name="Grigoriev I.V."/>
            <person name="Henrissat B."/>
            <person name="Martin F.M."/>
            <person name="Bonfante P."/>
        </authorList>
    </citation>
    <scope>NUCLEOTIDE SEQUENCE [LARGE SCALE GENOMIC DNA]</scope>
    <source>
        <strain evidence="1 2">BEG34</strain>
    </source>
</reference>
<evidence type="ECO:0000313" key="1">
    <source>
        <dbReference type="EMBL" id="KAF0459589.1"/>
    </source>
</evidence>
<sequence>MPLNNIQHPRKNHGSRTYKTHVYRNKREKIINYLKNLKKLSISLEQECFLLSSEISSLKKDNLIIQSFLPEFSLVETSSVLQ</sequence>